<evidence type="ECO:0000313" key="10">
    <source>
        <dbReference type="Proteomes" id="UP001595962"/>
    </source>
</evidence>
<dbReference type="RefSeq" id="WP_377334184.1">
    <property type="nucleotide sequence ID" value="NZ_JBHSGB010000010.1"/>
</dbReference>
<dbReference type="SUPFAM" id="SSF74650">
    <property type="entry name" value="Galactose mutarotase-like"/>
    <property type="match status" value="1"/>
</dbReference>
<dbReference type="CDD" id="cd09019">
    <property type="entry name" value="galactose_mutarotase_like"/>
    <property type="match status" value="1"/>
</dbReference>
<dbReference type="EMBL" id="JBHSGB010000010">
    <property type="protein sequence ID" value="MFC4655695.1"/>
    <property type="molecule type" value="Genomic_DNA"/>
</dbReference>
<keyword evidence="10" id="KW-1185">Reference proteome</keyword>
<organism evidence="9 10">
    <name type="scientific">Rheinheimera marina</name>
    <dbReference type="NCBI Taxonomy" id="1774958"/>
    <lineage>
        <taxon>Bacteria</taxon>
        <taxon>Pseudomonadati</taxon>
        <taxon>Pseudomonadota</taxon>
        <taxon>Gammaproteobacteria</taxon>
        <taxon>Chromatiales</taxon>
        <taxon>Chromatiaceae</taxon>
        <taxon>Rheinheimera</taxon>
    </lineage>
</organism>
<accession>A0ABV9JN49</accession>
<dbReference type="InterPro" id="IPR011013">
    <property type="entry name" value="Gal_mutarotase_sf_dom"/>
</dbReference>
<comment type="pathway">
    <text evidence="2 8">Carbohydrate metabolism; hexose metabolism.</text>
</comment>
<dbReference type="InterPro" id="IPR014718">
    <property type="entry name" value="GH-type_carb-bd"/>
</dbReference>
<evidence type="ECO:0000256" key="3">
    <source>
        <dbReference type="ARBA" id="ARBA00006206"/>
    </source>
</evidence>
<proteinExistence type="inferred from homology"/>
<dbReference type="InterPro" id="IPR047215">
    <property type="entry name" value="Galactose_mutarotase-like"/>
</dbReference>
<evidence type="ECO:0000256" key="6">
    <source>
        <dbReference type="ARBA" id="ARBA00023235"/>
    </source>
</evidence>
<evidence type="ECO:0000256" key="4">
    <source>
        <dbReference type="ARBA" id="ARBA00013185"/>
    </source>
</evidence>
<keyword evidence="7 8" id="KW-0119">Carbohydrate metabolism</keyword>
<dbReference type="PANTHER" id="PTHR10091:SF0">
    <property type="entry name" value="GALACTOSE MUTAROTASE"/>
    <property type="match status" value="1"/>
</dbReference>
<dbReference type="Gene3D" id="2.70.98.10">
    <property type="match status" value="1"/>
</dbReference>
<dbReference type="EC" id="5.1.3.3" evidence="4 8"/>
<sequence length="347" mass="38446">MSFVLQTETLQVAALKQPLELVWVDTPAGYRFGFSNLGAGFWSAQMPSFDGNSKVELLQNYQNPAEFARNPYFFAVCIGRVANRIRQARYPAETGWVELQANEGEKQLHGGPDGFGSRFWSCQTTELPDAVLVDYHLHSPDGDQGYPGAVDVVVQYKVLASEVQLSFSAVSSADTPLSLTNHAYWNLSGALQSTVLTQQLWLSASHYLALDSDQLPTGEVRAVSDVMDFRISKTIGQDIGLVPGGYDHYFVLNQGRSAELPAAILRDPQSGRTLQLFTDQPGIQFYSGNFLDSRLPGQNGQLIRQYAALCLEPHGYPDAPNQPDFPSVLLRKGETYRHLTRFRLGYS</sequence>
<dbReference type="InterPro" id="IPR018052">
    <property type="entry name" value="Ald1_epimerase_CS"/>
</dbReference>
<gene>
    <name evidence="9" type="ORF">ACFO3I_11795</name>
</gene>
<reference evidence="10" key="1">
    <citation type="journal article" date="2019" name="Int. J. Syst. Evol. Microbiol.">
        <title>The Global Catalogue of Microorganisms (GCM) 10K type strain sequencing project: providing services to taxonomists for standard genome sequencing and annotation.</title>
        <authorList>
            <consortium name="The Broad Institute Genomics Platform"/>
            <consortium name="The Broad Institute Genome Sequencing Center for Infectious Disease"/>
            <person name="Wu L."/>
            <person name="Ma J."/>
        </authorList>
    </citation>
    <scope>NUCLEOTIDE SEQUENCE [LARGE SCALE GENOMIC DNA]</scope>
    <source>
        <strain evidence="10">DT28</strain>
    </source>
</reference>
<dbReference type="PROSITE" id="PS00545">
    <property type="entry name" value="ALDOSE_1_EPIMERASE"/>
    <property type="match status" value="1"/>
</dbReference>
<name>A0ABV9JN49_9GAMM</name>
<keyword evidence="6 8" id="KW-0413">Isomerase</keyword>
<dbReference type="Pfam" id="PF01263">
    <property type="entry name" value="Aldose_epim"/>
    <property type="match status" value="1"/>
</dbReference>
<evidence type="ECO:0000256" key="8">
    <source>
        <dbReference type="PIRNR" id="PIRNR005096"/>
    </source>
</evidence>
<comment type="similarity">
    <text evidence="3 8">Belongs to the aldose epimerase family.</text>
</comment>
<dbReference type="PANTHER" id="PTHR10091">
    <property type="entry name" value="ALDOSE-1-EPIMERASE"/>
    <property type="match status" value="1"/>
</dbReference>
<evidence type="ECO:0000256" key="2">
    <source>
        <dbReference type="ARBA" id="ARBA00005028"/>
    </source>
</evidence>
<evidence type="ECO:0000256" key="1">
    <source>
        <dbReference type="ARBA" id="ARBA00001614"/>
    </source>
</evidence>
<comment type="catalytic activity">
    <reaction evidence="1 8">
        <text>alpha-D-glucose = beta-D-glucose</text>
        <dbReference type="Rhea" id="RHEA:10264"/>
        <dbReference type="ChEBI" id="CHEBI:15903"/>
        <dbReference type="ChEBI" id="CHEBI:17925"/>
        <dbReference type="EC" id="5.1.3.3"/>
    </reaction>
</comment>
<dbReference type="PIRSF" id="PIRSF005096">
    <property type="entry name" value="GALM"/>
    <property type="match status" value="1"/>
</dbReference>
<evidence type="ECO:0000256" key="5">
    <source>
        <dbReference type="ARBA" id="ARBA00014165"/>
    </source>
</evidence>
<dbReference type="GO" id="GO:0016853">
    <property type="term" value="F:isomerase activity"/>
    <property type="evidence" value="ECO:0007669"/>
    <property type="project" value="UniProtKB-KW"/>
</dbReference>
<comment type="caution">
    <text evidence="9">The sequence shown here is derived from an EMBL/GenBank/DDBJ whole genome shotgun (WGS) entry which is preliminary data.</text>
</comment>
<dbReference type="Proteomes" id="UP001595962">
    <property type="component" value="Unassembled WGS sequence"/>
</dbReference>
<evidence type="ECO:0000313" key="9">
    <source>
        <dbReference type="EMBL" id="MFC4655695.1"/>
    </source>
</evidence>
<dbReference type="InterPro" id="IPR015443">
    <property type="entry name" value="Aldose_1-epimerase"/>
</dbReference>
<protein>
    <recommendedName>
        <fullName evidence="5 8">Aldose 1-epimerase</fullName>
        <ecNumber evidence="4 8">5.1.3.3</ecNumber>
    </recommendedName>
</protein>
<evidence type="ECO:0000256" key="7">
    <source>
        <dbReference type="ARBA" id="ARBA00023277"/>
    </source>
</evidence>
<dbReference type="InterPro" id="IPR008183">
    <property type="entry name" value="Aldose_1/G6P_1-epimerase"/>
</dbReference>
<dbReference type="NCBIfam" id="NF008277">
    <property type="entry name" value="PRK11055.1"/>
    <property type="match status" value="1"/>
</dbReference>